<dbReference type="CDD" id="cd00088">
    <property type="entry name" value="HPT"/>
    <property type="match status" value="1"/>
</dbReference>
<feature type="domain" description="CheW-like" evidence="9">
    <location>
        <begin position="557"/>
        <end position="692"/>
    </location>
</feature>
<dbReference type="PROSITE" id="PS50851">
    <property type="entry name" value="CHEW"/>
    <property type="match status" value="1"/>
</dbReference>
<sequence length="697" mass="76985">MNIDDEILQDFLVEAGELYDLLNDQLTELENNAQDEDLLNAIFRAFHTIKGGAGFMKLTQMVEVCHRAEDVFDLLRKHEIEVNAGLIDIIFQVLDVLGDMFESIRESEELESASPELLQNLDSYLNTDKPVQKTPEITPEITQAVTEKIATTNEVISMDDEFEQMRENALNAKQNSTTNSGKTNPETGNTQKNDLITDDEFDNLLDEIHGKGKHKLLSEDSTTNVAQNSVVTANNGLITDDEFDAVLDQMHGKNKGPGSMPSKAAESVKAKAIESEHINGNINDASTQIQKTRKEKKQSKKSSVQKDSSVRVDTERLDDIMNLVGELVLVKNRLSTLKHIVGHEHVEEAITTLELVTSDLQASVMKTRMQPIKKVFSRFPRVIRDLAKKLNKDINLELIGENTDLDKSLVEALADPLIHLVRNSADHGIESPDERYASGKPRQGTVTLSAKQEGDQILLTVSDDGKGMDAKVFRKKAAENGMMSEHDASKLSDKDAFNLIFAPGFSTKSEISDVSGRGVGMDVVKTRINELNGNIEIDSKLGEGSVITIYLPLTLAILPTLMIQLSSQQFALPLNNVYETFNMALDQINVVDGQHVIRVRDQTLPLFYLYPWLVRTGNFDGPKIEHKVLVIQMGSDHICLVVDQIIGQEEVVIKPLSKILNAVPGFSGATITGDGQIALVLDMPSLMGAYGSSCAMH</sequence>
<dbReference type="FunFam" id="3.30.565.10:FF:000016">
    <property type="entry name" value="Chemotaxis protein CheA, putative"/>
    <property type="match status" value="1"/>
</dbReference>
<dbReference type="SUPFAM" id="SSF47384">
    <property type="entry name" value="Homodimeric domain of signal transducing histidine kinase"/>
    <property type="match status" value="1"/>
</dbReference>
<gene>
    <name evidence="11" type="ORF">MNBD_GAMMA06-2184</name>
</gene>
<dbReference type="SMART" id="SM00073">
    <property type="entry name" value="HPT"/>
    <property type="match status" value="1"/>
</dbReference>
<dbReference type="PRINTS" id="PR00344">
    <property type="entry name" value="BCTRLSENSOR"/>
</dbReference>
<keyword evidence="4" id="KW-0808">Transferase</keyword>
<dbReference type="SMART" id="SM00387">
    <property type="entry name" value="HATPase_c"/>
    <property type="match status" value="1"/>
</dbReference>
<dbReference type="EMBL" id="UOFD01000025">
    <property type="protein sequence ID" value="VAW51226.1"/>
    <property type="molecule type" value="Genomic_DNA"/>
</dbReference>
<dbReference type="InterPro" id="IPR051315">
    <property type="entry name" value="Bact_Chemotaxis_CheA"/>
</dbReference>
<feature type="region of interest" description="Disordered" evidence="7">
    <location>
        <begin position="171"/>
        <end position="195"/>
    </location>
</feature>
<accession>A0A3B0X3J5</accession>
<dbReference type="PROSITE" id="PS50109">
    <property type="entry name" value="HIS_KIN"/>
    <property type="match status" value="1"/>
</dbReference>
<evidence type="ECO:0000256" key="3">
    <source>
        <dbReference type="ARBA" id="ARBA00022553"/>
    </source>
</evidence>
<dbReference type="Pfam" id="PF02518">
    <property type="entry name" value="HATPase_c"/>
    <property type="match status" value="1"/>
</dbReference>
<dbReference type="InterPro" id="IPR037006">
    <property type="entry name" value="CheA-like_homodim_sf"/>
</dbReference>
<dbReference type="Gene3D" id="1.10.287.560">
    <property type="entry name" value="Histidine kinase CheA-like, homodimeric domain"/>
    <property type="match status" value="1"/>
</dbReference>
<dbReference type="InterPro" id="IPR003594">
    <property type="entry name" value="HATPase_dom"/>
</dbReference>
<dbReference type="Gene3D" id="2.30.30.40">
    <property type="entry name" value="SH3 Domains"/>
    <property type="match status" value="1"/>
</dbReference>
<evidence type="ECO:0000256" key="7">
    <source>
        <dbReference type="SAM" id="MobiDB-lite"/>
    </source>
</evidence>
<dbReference type="PANTHER" id="PTHR43395:SF1">
    <property type="entry name" value="CHEMOTAXIS PROTEIN CHEA"/>
    <property type="match status" value="1"/>
</dbReference>
<feature type="compositionally biased region" description="Basic residues" evidence="7">
    <location>
        <begin position="291"/>
        <end position="300"/>
    </location>
</feature>
<evidence type="ECO:0000256" key="6">
    <source>
        <dbReference type="SAM" id="Coils"/>
    </source>
</evidence>
<dbReference type="InterPro" id="IPR036061">
    <property type="entry name" value="CheW-like_dom_sf"/>
</dbReference>
<dbReference type="CDD" id="cd16916">
    <property type="entry name" value="HATPase_CheA-like"/>
    <property type="match status" value="1"/>
</dbReference>
<feature type="domain" description="Histidine kinase" evidence="8">
    <location>
        <begin position="344"/>
        <end position="555"/>
    </location>
</feature>
<dbReference type="SMART" id="SM00260">
    <property type="entry name" value="CheW"/>
    <property type="match status" value="1"/>
</dbReference>
<evidence type="ECO:0000256" key="5">
    <source>
        <dbReference type="ARBA" id="ARBA00022777"/>
    </source>
</evidence>
<dbReference type="Gene3D" id="3.30.565.10">
    <property type="entry name" value="Histidine kinase-like ATPase, C-terminal domain"/>
    <property type="match status" value="1"/>
</dbReference>
<dbReference type="Pfam" id="PF01627">
    <property type="entry name" value="Hpt"/>
    <property type="match status" value="1"/>
</dbReference>
<organism evidence="11">
    <name type="scientific">hydrothermal vent metagenome</name>
    <dbReference type="NCBI Taxonomy" id="652676"/>
    <lineage>
        <taxon>unclassified sequences</taxon>
        <taxon>metagenomes</taxon>
        <taxon>ecological metagenomes</taxon>
    </lineage>
</organism>
<keyword evidence="5 11" id="KW-0418">Kinase</keyword>
<evidence type="ECO:0000256" key="4">
    <source>
        <dbReference type="ARBA" id="ARBA00022679"/>
    </source>
</evidence>
<evidence type="ECO:0000259" key="9">
    <source>
        <dbReference type="PROSITE" id="PS50851"/>
    </source>
</evidence>
<dbReference type="SUPFAM" id="SSF55874">
    <property type="entry name" value="ATPase domain of HSP90 chaperone/DNA topoisomerase II/histidine kinase"/>
    <property type="match status" value="1"/>
</dbReference>
<dbReference type="CDD" id="cd00731">
    <property type="entry name" value="CheA_reg"/>
    <property type="match status" value="1"/>
</dbReference>
<feature type="domain" description="HPt" evidence="10">
    <location>
        <begin position="1"/>
        <end position="104"/>
    </location>
</feature>
<dbReference type="InterPro" id="IPR004358">
    <property type="entry name" value="Sig_transdc_His_kin-like_C"/>
</dbReference>
<comment type="catalytic activity">
    <reaction evidence="1">
        <text>ATP + protein L-histidine = ADP + protein N-phospho-L-histidine.</text>
        <dbReference type="EC" id="2.7.13.3"/>
    </reaction>
</comment>
<feature type="coiled-coil region" evidence="6">
    <location>
        <begin position="12"/>
        <end position="39"/>
    </location>
</feature>
<name>A0A3B0X3J5_9ZZZZ</name>
<keyword evidence="3" id="KW-0597">Phosphoprotein</keyword>
<reference evidence="11" key="1">
    <citation type="submission" date="2018-06" db="EMBL/GenBank/DDBJ databases">
        <authorList>
            <person name="Zhirakovskaya E."/>
        </authorList>
    </citation>
    <scope>NUCLEOTIDE SEQUENCE</scope>
</reference>
<dbReference type="EC" id="2.7.13.3" evidence="2"/>
<feature type="compositionally biased region" description="Polar residues" evidence="7">
    <location>
        <begin position="171"/>
        <end position="194"/>
    </location>
</feature>
<dbReference type="SMART" id="SM01231">
    <property type="entry name" value="H-kinase_dim"/>
    <property type="match status" value="1"/>
</dbReference>
<dbReference type="PANTHER" id="PTHR43395">
    <property type="entry name" value="SENSOR HISTIDINE KINASE CHEA"/>
    <property type="match status" value="1"/>
</dbReference>
<proteinExistence type="predicted"/>
<dbReference type="InterPro" id="IPR036097">
    <property type="entry name" value="HisK_dim/P_sf"/>
</dbReference>
<dbReference type="FunFam" id="2.30.30.40:FF:000048">
    <property type="entry name" value="Chemotaxis protein CheA, putative"/>
    <property type="match status" value="1"/>
</dbReference>
<dbReference type="InterPro" id="IPR008207">
    <property type="entry name" value="Sig_transdc_His_kin_Hpt_dom"/>
</dbReference>
<dbReference type="SUPFAM" id="SSF50341">
    <property type="entry name" value="CheW-like"/>
    <property type="match status" value="1"/>
</dbReference>
<dbReference type="Pfam" id="PF02895">
    <property type="entry name" value="H-kinase_dim"/>
    <property type="match status" value="1"/>
</dbReference>
<evidence type="ECO:0000313" key="11">
    <source>
        <dbReference type="EMBL" id="VAW51226.1"/>
    </source>
</evidence>
<evidence type="ECO:0000256" key="2">
    <source>
        <dbReference type="ARBA" id="ARBA00012438"/>
    </source>
</evidence>
<keyword evidence="6" id="KW-0175">Coiled coil</keyword>
<dbReference type="InterPro" id="IPR036641">
    <property type="entry name" value="HPT_dom_sf"/>
</dbReference>
<dbReference type="InterPro" id="IPR004105">
    <property type="entry name" value="CheA-like_dim"/>
</dbReference>
<dbReference type="PROSITE" id="PS50894">
    <property type="entry name" value="HPT"/>
    <property type="match status" value="1"/>
</dbReference>
<dbReference type="InterPro" id="IPR036890">
    <property type="entry name" value="HATPase_C_sf"/>
</dbReference>
<evidence type="ECO:0000259" key="8">
    <source>
        <dbReference type="PROSITE" id="PS50109"/>
    </source>
</evidence>
<dbReference type="GO" id="GO:0006935">
    <property type="term" value="P:chemotaxis"/>
    <property type="evidence" value="ECO:0007669"/>
    <property type="project" value="InterPro"/>
</dbReference>
<dbReference type="Gene3D" id="1.20.120.160">
    <property type="entry name" value="HPT domain"/>
    <property type="match status" value="1"/>
</dbReference>
<dbReference type="AlphaFoldDB" id="A0A3B0X3J5"/>
<protein>
    <recommendedName>
        <fullName evidence="2">histidine kinase</fullName>
        <ecNumber evidence="2">2.7.13.3</ecNumber>
    </recommendedName>
</protein>
<dbReference type="FunFam" id="1.20.120.160:FF:000008">
    <property type="entry name" value="Chemotaxis sensor histidine kinase CheA"/>
    <property type="match status" value="1"/>
</dbReference>
<dbReference type="Pfam" id="PF01584">
    <property type="entry name" value="CheW"/>
    <property type="match status" value="1"/>
</dbReference>
<dbReference type="GO" id="GO:0005737">
    <property type="term" value="C:cytoplasm"/>
    <property type="evidence" value="ECO:0007669"/>
    <property type="project" value="InterPro"/>
</dbReference>
<evidence type="ECO:0000256" key="1">
    <source>
        <dbReference type="ARBA" id="ARBA00000085"/>
    </source>
</evidence>
<dbReference type="InterPro" id="IPR002545">
    <property type="entry name" value="CheW-lke_dom"/>
</dbReference>
<evidence type="ECO:0000259" key="10">
    <source>
        <dbReference type="PROSITE" id="PS50894"/>
    </source>
</evidence>
<dbReference type="SUPFAM" id="SSF47226">
    <property type="entry name" value="Histidine-containing phosphotransfer domain, HPT domain"/>
    <property type="match status" value="1"/>
</dbReference>
<feature type="region of interest" description="Disordered" evidence="7">
    <location>
        <begin position="274"/>
        <end position="311"/>
    </location>
</feature>
<dbReference type="InterPro" id="IPR005467">
    <property type="entry name" value="His_kinase_dom"/>
</dbReference>
<dbReference type="GO" id="GO:0000155">
    <property type="term" value="F:phosphorelay sensor kinase activity"/>
    <property type="evidence" value="ECO:0007669"/>
    <property type="project" value="InterPro"/>
</dbReference>
<feature type="compositionally biased region" description="Polar residues" evidence="7">
    <location>
        <begin position="278"/>
        <end position="289"/>
    </location>
</feature>